<gene>
    <name evidence="7" type="ORF">AM592_19990</name>
</gene>
<dbReference type="RefSeq" id="WP_082364365.1">
    <property type="nucleotide sequence ID" value="NZ_CP012600.1"/>
</dbReference>
<keyword evidence="1" id="KW-1003">Cell membrane</keyword>
<feature type="signal peptide" evidence="6">
    <location>
        <begin position="1"/>
        <end position="21"/>
    </location>
</feature>
<dbReference type="PATRIC" id="fig|1441095.3.peg.4424"/>
<reference evidence="7 8" key="2">
    <citation type="journal article" date="2016" name="Int. J. Syst. Evol. Microbiol.">
        <title>Bacillus gobiensis sp. nov., isolated from a soil sample.</title>
        <authorList>
            <person name="Liu B."/>
            <person name="Liu G.H."/>
            <person name="Cetin S."/>
            <person name="Schumann P."/>
            <person name="Pan Z.Z."/>
            <person name="Chen Q.Q."/>
        </authorList>
    </citation>
    <scope>NUCLEOTIDE SEQUENCE [LARGE SCALE GENOMIC DNA]</scope>
    <source>
        <strain evidence="7 8">FJAT-4402</strain>
    </source>
</reference>
<dbReference type="InterPro" id="IPR006059">
    <property type="entry name" value="SBP"/>
</dbReference>
<evidence type="ECO:0000256" key="6">
    <source>
        <dbReference type="SAM" id="SignalP"/>
    </source>
</evidence>
<accession>A0A0M4FVY6</accession>
<keyword evidence="4" id="KW-0564">Palmitate</keyword>
<dbReference type="InterPro" id="IPR050490">
    <property type="entry name" value="Bact_solute-bd_prot1"/>
</dbReference>
<dbReference type="Proteomes" id="UP000067625">
    <property type="component" value="Chromosome"/>
</dbReference>
<dbReference type="PROSITE" id="PS51257">
    <property type="entry name" value="PROKAR_LIPOPROTEIN"/>
    <property type="match status" value="1"/>
</dbReference>
<dbReference type="EMBL" id="CP012600">
    <property type="protein sequence ID" value="ALC84334.1"/>
    <property type="molecule type" value="Genomic_DNA"/>
</dbReference>
<dbReference type="SUPFAM" id="SSF53850">
    <property type="entry name" value="Periplasmic binding protein-like II"/>
    <property type="match status" value="1"/>
</dbReference>
<feature type="chain" id="PRO_5038882545" evidence="6">
    <location>
        <begin position="22"/>
        <end position="410"/>
    </location>
</feature>
<dbReference type="PANTHER" id="PTHR43649">
    <property type="entry name" value="ARABINOSE-BINDING PROTEIN-RELATED"/>
    <property type="match status" value="1"/>
</dbReference>
<dbReference type="PANTHER" id="PTHR43649:SF33">
    <property type="entry name" value="POLYGALACTURONAN_RHAMNOGALACTURONAN-BINDING PROTEIN YTCQ"/>
    <property type="match status" value="1"/>
</dbReference>
<name>A0A0M4FVY6_9BACI</name>
<evidence type="ECO:0000256" key="2">
    <source>
        <dbReference type="ARBA" id="ARBA00022729"/>
    </source>
</evidence>
<dbReference type="AlphaFoldDB" id="A0A0M4FVY6"/>
<keyword evidence="8" id="KW-1185">Reference proteome</keyword>
<dbReference type="OrthoDB" id="9798191at2"/>
<keyword evidence="2 6" id="KW-0732">Signal</keyword>
<sequence length="410" mass="46586">MKWLTIFLLSFLFLFITGCNSHPTVSSEKVTKIEFFSNKSENITILKQLIEKFEKENPEIKVQLIAPPDADTVIRTRVAKESLPDVMSLGTFRDIAKAGVLRNLADEEVTKKIEPTYLDILATENNLKKNEIIGLPYSVNANGLVYNKDKLKQLGFGDPPKTWDEFISMLDTAKEKGEVPIQFTLKDSWTALPILNSLAGNLQSENFAEEKNEKQTSFGEQYGVIADRMLQLLEYGQDDIFGRNYADGSVAFAKGEGVFYLQGNWAVPEILKNNPDANIGMTAFPSSDKESENKLVTGIDTTLLMSKHAEHPEEAMKFINFLFEPENVKAYIENQNMFATSGNVFQENKYLEGLQPYFEDNRVTGFPDHAYPLGLGPENLVQEFLITKNKDRFLKKLDQEWDKINERSRF</sequence>
<proteinExistence type="predicted"/>
<evidence type="ECO:0000256" key="5">
    <source>
        <dbReference type="ARBA" id="ARBA00023288"/>
    </source>
</evidence>
<organism evidence="7 8">
    <name type="scientific">Bacillus gobiensis</name>
    <dbReference type="NCBI Taxonomy" id="1441095"/>
    <lineage>
        <taxon>Bacteria</taxon>
        <taxon>Bacillati</taxon>
        <taxon>Bacillota</taxon>
        <taxon>Bacilli</taxon>
        <taxon>Bacillales</taxon>
        <taxon>Bacillaceae</taxon>
        <taxon>Bacillus</taxon>
    </lineage>
</organism>
<keyword evidence="3" id="KW-0472">Membrane</keyword>
<evidence type="ECO:0000256" key="1">
    <source>
        <dbReference type="ARBA" id="ARBA00022475"/>
    </source>
</evidence>
<evidence type="ECO:0000256" key="3">
    <source>
        <dbReference type="ARBA" id="ARBA00023136"/>
    </source>
</evidence>
<dbReference type="Gene3D" id="3.40.190.10">
    <property type="entry name" value="Periplasmic binding protein-like II"/>
    <property type="match status" value="2"/>
</dbReference>
<evidence type="ECO:0000256" key="4">
    <source>
        <dbReference type="ARBA" id="ARBA00023139"/>
    </source>
</evidence>
<evidence type="ECO:0000313" key="8">
    <source>
        <dbReference type="Proteomes" id="UP000067625"/>
    </source>
</evidence>
<dbReference type="Pfam" id="PF01547">
    <property type="entry name" value="SBP_bac_1"/>
    <property type="match status" value="1"/>
</dbReference>
<evidence type="ECO:0000313" key="7">
    <source>
        <dbReference type="EMBL" id="ALC84334.1"/>
    </source>
</evidence>
<protein>
    <submittedName>
        <fullName evidence="7">ABC transporter substrate-binding protein</fullName>
    </submittedName>
</protein>
<dbReference type="STRING" id="1441095.AM592_19990"/>
<reference evidence="8" key="1">
    <citation type="submission" date="2015-08" db="EMBL/GenBank/DDBJ databases">
        <title>Genome sequencing project for genomic taxonomy and phylogenomics of Bacillus-like bacteria.</title>
        <authorList>
            <person name="Liu B."/>
            <person name="Wang J."/>
            <person name="Zhu Y."/>
            <person name="Liu G."/>
            <person name="Chen Q."/>
            <person name="Chen Z."/>
            <person name="Lan J."/>
            <person name="Che J."/>
            <person name="Ge C."/>
            <person name="Shi H."/>
            <person name="Pan Z."/>
            <person name="Liu X."/>
        </authorList>
    </citation>
    <scope>NUCLEOTIDE SEQUENCE [LARGE SCALE GENOMIC DNA]</scope>
    <source>
        <strain evidence="8">FJAT-4402</strain>
    </source>
</reference>
<keyword evidence="5" id="KW-0449">Lipoprotein</keyword>